<evidence type="ECO:0000313" key="6">
    <source>
        <dbReference type="Proteomes" id="UP000622687"/>
    </source>
</evidence>
<evidence type="ECO:0000256" key="1">
    <source>
        <dbReference type="ARBA" id="ARBA00007274"/>
    </source>
</evidence>
<dbReference type="GO" id="GO:0016746">
    <property type="term" value="F:acyltransferase activity"/>
    <property type="evidence" value="ECO:0007669"/>
    <property type="project" value="UniProtKB-KW"/>
</dbReference>
<accession>A0A934I263</accession>
<dbReference type="SUPFAM" id="SSF51161">
    <property type="entry name" value="Trimeric LpxA-like enzymes"/>
    <property type="match status" value="1"/>
</dbReference>
<keyword evidence="3" id="KW-0677">Repeat</keyword>
<dbReference type="Proteomes" id="UP000622687">
    <property type="component" value="Unassembled WGS sequence"/>
</dbReference>
<dbReference type="Gene3D" id="2.160.10.10">
    <property type="entry name" value="Hexapeptide repeat proteins"/>
    <property type="match status" value="1"/>
</dbReference>
<dbReference type="InterPro" id="IPR018357">
    <property type="entry name" value="Hexapep_transf_CS"/>
</dbReference>
<gene>
    <name evidence="5" type="ORF">I6U51_13195</name>
</gene>
<evidence type="ECO:0000256" key="3">
    <source>
        <dbReference type="ARBA" id="ARBA00022737"/>
    </source>
</evidence>
<dbReference type="EMBL" id="JAEEGB010000014">
    <property type="protein sequence ID" value="MBI6873656.1"/>
    <property type="molecule type" value="Genomic_DNA"/>
</dbReference>
<dbReference type="CDD" id="cd03354">
    <property type="entry name" value="LbH_SAT"/>
    <property type="match status" value="1"/>
</dbReference>
<comment type="similarity">
    <text evidence="1">Belongs to the transferase hexapeptide repeat family.</text>
</comment>
<name>A0A934I263_9CLOT</name>
<dbReference type="InterPro" id="IPR011004">
    <property type="entry name" value="Trimer_LpxA-like_sf"/>
</dbReference>
<dbReference type="AlphaFoldDB" id="A0A934I263"/>
<dbReference type="InterPro" id="IPR001451">
    <property type="entry name" value="Hexapep"/>
</dbReference>
<organism evidence="5 6">
    <name type="scientific">Clostridium aciditolerans</name>
    <dbReference type="NCBI Taxonomy" id="339861"/>
    <lineage>
        <taxon>Bacteria</taxon>
        <taxon>Bacillati</taxon>
        <taxon>Bacillota</taxon>
        <taxon>Clostridia</taxon>
        <taxon>Eubacteriales</taxon>
        <taxon>Clostridiaceae</taxon>
        <taxon>Clostridium</taxon>
    </lineage>
</organism>
<reference evidence="5" key="1">
    <citation type="submission" date="2020-12" db="EMBL/GenBank/DDBJ databases">
        <title>Clostridium thailandense sp. nov., a novel acetogenic bacterium isolated from peat land soil in Thailand.</title>
        <authorList>
            <person name="Chaikitkaew S."/>
            <person name="Birkeland N.K."/>
        </authorList>
    </citation>
    <scope>NUCLEOTIDE SEQUENCE</scope>
    <source>
        <strain evidence="5">DSM 17425</strain>
    </source>
</reference>
<dbReference type="RefSeq" id="WP_211143079.1">
    <property type="nucleotide sequence ID" value="NZ_JAEEGB010000014.1"/>
</dbReference>
<keyword evidence="4" id="KW-0012">Acyltransferase</keyword>
<evidence type="ECO:0000256" key="2">
    <source>
        <dbReference type="ARBA" id="ARBA00022679"/>
    </source>
</evidence>
<dbReference type="Pfam" id="PF00132">
    <property type="entry name" value="Hexapep"/>
    <property type="match status" value="1"/>
</dbReference>
<evidence type="ECO:0000313" key="5">
    <source>
        <dbReference type="EMBL" id="MBI6873656.1"/>
    </source>
</evidence>
<keyword evidence="6" id="KW-1185">Reference proteome</keyword>
<proteinExistence type="inferred from homology"/>
<dbReference type="InterPro" id="IPR045304">
    <property type="entry name" value="LbH_SAT"/>
</dbReference>
<dbReference type="PROSITE" id="PS00101">
    <property type="entry name" value="HEXAPEP_TRANSFERASES"/>
    <property type="match status" value="1"/>
</dbReference>
<dbReference type="PANTHER" id="PTHR42811">
    <property type="entry name" value="SERINE ACETYLTRANSFERASE"/>
    <property type="match status" value="1"/>
</dbReference>
<protein>
    <submittedName>
        <fullName evidence="5">Serine acetyltransferase</fullName>
    </submittedName>
</protein>
<sequence length="208" mass="23735">MEYKDLIYTLYCDFYRQTGQEFTTIKVLKYIFSISVEPGFKYIFLMRICKYFYMKKKNVIEKILFKILKFRFRKLQYKYGIDIPYTTEIKEGFLISHFAGIVVNSHVKIGRNCSILQGVTIGNNLYKGREELATIGDNVFIGAGAKIIGPVSIGDNVTIGANTVVTKDIPDNSIVAGNPAQIVSRKKSVDINRNYKTTDEFFASLEIN</sequence>
<comment type="caution">
    <text evidence="5">The sequence shown here is derived from an EMBL/GenBank/DDBJ whole genome shotgun (WGS) entry which is preliminary data.</text>
</comment>
<keyword evidence="2" id="KW-0808">Transferase</keyword>
<evidence type="ECO:0000256" key="4">
    <source>
        <dbReference type="ARBA" id="ARBA00023315"/>
    </source>
</evidence>